<evidence type="ECO:0000313" key="5">
    <source>
        <dbReference type="EMBL" id="KAJ4855211.1"/>
    </source>
</evidence>
<dbReference type="InterPro" id="IPR036869">
    <property type="entry name" value="J_dom_sf"/>
</dbReference>
<dbReference type="GO" id="GO:0051259">
    <property type="term" value="P:protein complex oligomerization"/>
    <property type="evidence" value="ECO:0007669"/>
    <property type="project" value="InterPro"/>
</dbReference>
<dbReference type="GO" id="GO:0005739">
    <property type="term" value="C:mitochondrion"/>
    <property type="evidence" value="ECO:0007669"/>
    <property type="project" value="TreeGrafter"/>
</dbReference>
<dbReference type="Gene3D" id="1.20.1280.20">
    <property type="entry name" value="HscB, C-terminal domain"/>
    <property type="match status" value="1"/>
</dbReference>
<dbReference type="PROSITE" id="PS50076">
    <property type="entry name" value="DNAJ_2"/>
    <property type="match status" value="1"/>
</dbReference>
<evidence type="ECO:0000259" key="4">
    <source>
        <dbReference type="PROSITE" id="PS50076"/>
    </source>
</evidence>
<evidence type="ECO:0000256" key="3">
    <source>
        <dbReference type="SAM" id="MobiDB-lite"/>
    </source>
</evidence>
<dbReference type="InterPro" id="IPR009073">
    <property type="entry name" value="HscB_oligo_C"/>
</dbReference>
<proteinExistence type="inferred from homology"/>
<dbReference type="EMBL" id="JAOPEN010000007">
    <property type="protein sequence ID" value="KAJ4855211.1"/>
    <property type="molecule type" value="Genomic_DNA"/>
</dbReference>
<feature type="region of interest" description="Disordered" evidence="3">
    <location>
        <begin position="80"/>
        <end position="104"/>
    </location>
</feature>
<dbReference type="PANTHER" id="PTHR14021">
    <property type="entry name" value="IRON-SULFUR CLUSTER CO-CHAPERONE PROTEIN HSCB"/>
    <property type="match status" value="1"/>
</dbReference>
<dbReference type="InterPro" id="IPR004640">
    <property type="entry name" value="HscB"/>
</dbReference>
<dbReference type="Pfam" id="PF07743">
    <property type="entry name" value="HSCB_C"/>
    <property type="match status" value="1"/>
</dbReference>
<gene>
    <name evidence="5" type="ORF">T069G_10769</name>
</gene>
<evidence type="ECO:0000256" key="1">
    <source>
        <dbReference type="ARBA" id="ARBA00010476"/>
    </source>
</evidence>
<dbReference type="GO" id="GO:0001671">
    <property type="term" value="F:ATPase activator activity"/>
    <property type="evidence" value="ECO:0007669"/>
    <property type="project" value="InterPro"/>
</dbReference>
<dbReference type="GO" id="GO:0051087">
    <property type="term" value="F:protein-folding chaperone binding"/>
    <property type="evidence" value="ECO:0007669"/>
    <property type="project" value="InterPro"/>
</dbReference>
<evidence type="ECO:0000256" key="2">
    <source>
        <dbReference type="ARBA" id="ARBA00023186"/>
    </source>
</evidence>
<keyword evidence="2" id="KW-0143">Chaperone</keyword>
<dbReference type="SUPFAM" id="SSF46565">
    <property type="entry name" value="Chaperone J-domain"/>
    <property type="match status" value="1"/>
</dbReference>
<dbReference type="GeneID" id="80872667"/>
<dbReference type="PANTHER" id="PTHR14021:SF15">
    <property type="entry name" value="IRON-SULFUR CLUSTER CO-CHAPERONE PROTEIN HSCB"/>
    <property type="match status" value="1"/>
</dbReference>
<dbReference type="InterPro" id="IPR036386">
    <property type="entry name" value="HscB_C_sf"/>
</dbReference>
<comment type="caution">
    <text evidence="5">The sequence shown here is derived from an EMBL/GenBank/DDBJ whole genome shotgun (WGS) entry which is preliminary data.</text>
</comment>
<keyword evidence="6" id="KW-1185">Reference proteome</keyword>
<dbReference type="GO" id="GO:0044571">
    <property type="term" value="P:[2Fe-2S] cluster assembly"/>
    <property type="evidence" value="ECO:0007669"/>
    <property type="project" value="InterPro"/>
</dbReference>
<name>A0A9W9B8E1_9HYPO</name>
<dbReference type="Proteomes" id="UP001140511">
    <property type="component" value="Unassembled WGS sequence"/>
</dbReference>
<reference evidence="5" key="1">
    <citation type="submission" date="2022-09" db="EMBL/GenBank/DDBJ databases">
        <title>Chromosome-level assembly of Trichoderma breve T069, a fungus used in development of biopesticide product.</title>
        <authorList>
            <person name="Lin R."/>
            <person name="Liu T."/>
        </authorList>
    </citation>
    <scope>NUCLEOTIDE SEQUENCE</scope>
    <source>
        <strain evidence="5">T069</strain>
    </source>
</reference>
<comment type="similarity">
    <text evidence="1">Belongs to the HscB family.</text>
</comment>
<evidence type="ECO:0000313" key="6">
    <source>
        <dbReference type="Proteomes" id="UP001140511"/>
    </source>
</evidence>
<dbReference type="Gene3D" id="1.10.287.110">
    <property type="entry name" value="DnaJ domain"/>
    <property type="match status" value="1"/>
</dbReference>
<dbReference type="SMART" id="SM00271">
    <property type="entry name" value="DnaJ"/>
    <property type="match status" value="1"/>
</dbReference>
<accession>A0A9W9B8E1</accession>
<dbReference type="NCBIfam" id="TIGR00714">
    <property type="entry name" value="hscB"/>
    <property type="match status" value="1"/>
</dbReference>
<protein>
    <submittedName>
        <fullName evidence="5">DnaJ domain-containing protein</fullName>
    </submittedName>
</protein>
<dbReference type="CDD" id="cd06257">
    <property type="entry name" value="DnaJ"/>
    <property type="match status" value="1"/>
</dbReference>
<dbReference type="AlphaFoldDB" id="A0A9W9B8E1"/>
<feature type="domain" description="J" evidence="4">
    <location>
        <begin position="107"/>
        <end position="185"/>
    </location>
</feature>
<dbReference type="RefSeq" id="XP_056024269.1">
    <property type="nucleotide sequence ID" value="XM_056177979.1"/>
</dbReference>
<sequence>MRSTVSAAKALRAVARPCARCRLQASRSMSTATKPNPAPHSIASLQQVGSSRARALPQQQQRYSSVAFFSTSAAASEPSASASASASASSSSEQEQEQQQQASAPLTHYDIFPETLPLGPPPSGHFPIDTRALRREFLRLQARHHPDMHPPGPLKTRAEATSALINDAYKTLANPLLRAQYLLSLRGVDVATDETMQVDDPSLLAVVLEAHEEISDADKEEDLAELRAVNDKRIGESEGVLEEAFREDDVAAAKREAVKLRYWVNIKQSLDNWEEGRPVVLQH</sequence>
<dbReference type="InterPro" id="IPR001623">
    <property type="entry name" value="DnaJ_domain"/>
</dbReference>
<organism evidence="5 6">
    <name type="scientific">Trichoderma breve</name>
    <dbReference type="NCBI Taxonomy" id="2034170"/>
    <lineage>
        <taxon>Eukaryota</taxon>
        <taxon>Fungi</taxon>
        <taxon>Dikarya</taxon>
        <taxon>Ascomycota</taxon>
        <taxon>Pezizomycotina</taxon>
        <taxon>Sordariomycetes</taxon>
        <taxon>Hypocreomycetidae</taxon>
        <taxon>Hypocreales</taxon>
        <taxon>Hypocreaceae</taxon>
        <taxon>Trichoderma</taxon>
    </lineage>
</organism>
<dbReference type="SUPFAM" id="SSF47144">
    <property type="entry name" value="HSC20 (HSCB), C-terminal oligomerisation domain"/>
    <property type="match status" value="1"/>
</dbReference>